<accession>A0ABU8GA39</accession>
<reference evidence="1 2" key="1">
    <citation type="submission" date="2024-03" db="EMBL/GenBank/DDBJ databases">
        <title>First Report of Pectobacterium brasiliscabiei causing potato scab in china.</title>
        <authorList>
            <person name="Handique U."/>
        </authorList>
    </citation>
    <scope>NUCLEOTIDE SEQUENCE [LARGE SCALE GENOMIC DNA]</scope>
    <source>
        <strain evidence="1 2">ZRIMU1503</strain>
    </source>
</reference>
<dbReference type="InterPro" id="IPR027417">
    <property type="entry name" value="P-loop_NTPase"/>
</dbReference>
<protein>
    <recommendedName>
        <fullName evidence="3">Terminase</fullName>
    </recommendedName>
</protein>
<sequence length="509" mass="55758">MSRTSRRESLSAAAKPRVELHPPYAYTLGAEACDLAKKAGLVADPWQRDAVDLLLACRDDGKWACFEYAEMVARQNGKGGILEIRVLAGFLLLGEELILWSAHEYKTAMEAFRRFRKLLRKLGKQVGTNENLIEVDGVRIKISNTNGEESFERLDTGARVKFVARSKGSGRGFSGDVVVIDEAFAYTLLQQEALTPTLRARPNPQIIYTSSPPLDGSSGDVLFMLRERAEAGGDDSLGYRDWGAAGDLDHLDQVDLDDRRVWAATNPAWGKRVTAEATLRDRRSMSDKGFAREILGIWPRRNEGNVVIDPKLWVQMADEHSQRSREAGVSVGVDITPLRDYAAVCVYGVREDGLGHVQLADYRPGTKWIIPRLVELREALEPVAVAMGRGTHAFLATALDEAGFKVPEDRDAPEAGDLAVTSAVDMAASAGQVLDGVRELAFRYVPNRHLDSAVAGAKTKASGDTIAWTPSGADTDISPLVAMSVARWSYVTRSHLLSAAEYDVLDSIF</sequence>
<evidence type="ECO:0000313" key="2">
    <source>
        <dbReference type="Proteomes" id="UP001365781"/>
    </source>
</evidence>
<keyword evidence="2" id="KW-1185">Reference proteome</keyword>
<dbReference type="EMBL" id="JBBAYM010000007">
    <property type="protein sequence ID" value="MEI5609953.1"/>
    <property type="molecule type" value="Genomic_DNA"/>
</dbReference>
<organism evidence="1 2">
    <name type="scientific">Streptomyces brasiliscabiei</name>
    <dbReference type="NCBI Taxonomy" id="2736302"/>
    <lineage>
        <taxon>Bacteria</taxon>
        <taxon>Bacillati</taxon>
        <taxon>Actinomycetota</taxon>
        <taxon>Actinomycetes</taxon>
        <taxon>Kitasatosporales</taxon>
        <taxon>Streptomycetaceae</taxon>
        <taxon>Streptomyces</taxon>
    </lineage>
</organism>
<comment type="caution">
    <text evidence="1">The sequence shown here is derived from an EMBL/GenBank/DDBJ whole genome shotgun (WGS) entry which is preliminary data.</text>
</comment>
<proteinExistence type="predicted"/>
<evidence type="ECO:0008006" key="3">
    <source>
        <dbReference type="Google" id="ProtNLM"/>
    </source>
</evidence>
<name>A0ABU8GA39_9ACTN</name>
<dbReference type="Proteomes" id="UP001365781">
    <property type="component" value="Unassembled WGS sequence"/>
</dbReference>
<dbReference type="Gene3D" id="3.40.50.300">
    <property type="entry name" value="P-loop containing nucleotide triphosphate hydrolases"/>
    <property type="match status" value="1"/>
</dbReference>
<dbReference type="RefSeq" id="WP_336558253.1">
    <property type="nucleotide sequence ID" value="NZ_JBBAYL010000004.1"/>
</dbReference>
<gene>
    <name evidence="1" type="ORF">WB403_12315</name>
</gene>
<evidence type="ECO:0000313" key="1">
    <source>
        <dbReference type="EMBL" id="MEI5609953.1"/>
    </source>
</evidence>